<keyword evidence="4" id="KW-0418">Kinase</keyword>
<keyword evidence="1" id="KW-0067">ATP-binding</keyword>
<evidence type="ECO:0000313" key="5">
    <source>
        <dbReference type="Proteomes" id="UP000198211"/>
    </source>
</evidence>
<feature type="domain" description="Protein kinase" evidence="3">
    <location>
        <begin position="298"/>
        <end position="350"/>
    </location>
</feature>
<dbReference type="PROSITE" id="PS50011">
    <property type="entry name" value="PROTEIN_KINASE_DOM"/>
    <property type="match status" value="1"/>
</dbReference>
<feature type="region of interest" description="Disordered" evidence="2">
    <location>
        <begin position="1"/>
        <end position="34"/>
    </location>
</feature>
<keyword evidence="5" id="KW-1185">Reference proteome</keyword>
<evidence type="ECO:0000313" key="4">
    <source>
        <dbReference type="EMBL" id="OWZ00897.1"/>
    </source>
</evidence>
<dbReference type="PROSITE" id="PS00107">
    <property type="entry name" value="PROTEIN_KINASE_ATP"/>
    <property type="match status" value="1"/>
</dbReference>
<dbReference type="InterPro" id="IPR000719">
    <property type="entry name" value="Prot_kinase_dom"/>
</dbReference>
<feature type="non-terminal residue" evidence="4">
    <location>
        <position position="350"/>
    </location>
</feature>
<organism evidence="4 5">
    <name type="scientific">Phytophthora megakarya</name>
    <dbReference type="NCBI Taxonomy" id="4795"/>
    <lineage>
        <taxon>Eukaryota</taxon>
        <taxon>Sar</taxon>
        <taxon>Stramenopiles</taxon>
        <taxon>Oomycota</taxon>
        <taxon>Peronosporomycetes</taxon>
        <taxon>Peronosporales</taxon>
        <taxon>Peronosporaceae</taxon>
        <taxon>Phytophthora</taxon>
    </lineage>
</organism>
<comment type="caution">
    <text evidence="4">The sequence shown here is derived from an EMBL/GenBank/DDBJ whole genome shotgun (WGS) entry which is preliminary data.</text>
</comment>
<feature type="region of interest" description="Disordered" evidence="2">
    <location>
        <begin position="129"/>
        <end position="149"/>
    </location>
</feature>
<dbReference type="Proteomes" id="UP000198211">
    <property type="component" value="Unassembled WGS sequence"/>
</dbReference>
<protein>
    <submittedName>
        <fullName evidence="4">TKL protein kinase</fullName>
    </submittedName>
</protein>
<feature type="binding site" evidence="1">
    <location>
        <position position="326"/>
    </location>
    <ligand>
        <name>ATP</name>
        <dbReference type="ChEBI" id="CHEBI:30616"/>
    </ligand>
</feature>
<reference evidence="5" key="1">
    <citation type="submission" date="2017-03" db="EMBL/GenBank/DDBJ databases">
        <title>Phytopthora megakarya and P. palmivora, two closely related causual agents of cacao black pod achieved similar genome size and gene model numbers by different mechanisms.</title>
        <authorList>
            <person name="Ali S."/>
            <person name="Shao J."/>
            <person name="Larry D.J."/>
            <person name="Kronmiller B."/>
            <person name="Shen D."/>
            <person name="Strem M.D."/>
            <person name="Melnick R.L."/>
            <person name="Guiltinan M.J."/>
            <person name="Tyler B.M."/>
            <person name="Meinhardt L.W."/>
            <person name="Bailey B.A."/>
        </authorList>
    </citation>
    <scope>NUCLEOTIDE SEQUENCE [LARGE SCALE GENOMIC DNA]</scope>
    <source>
        <strain evidence="5">zdho120</strain>
    </source>
</reference>
<proteinExistence type="predicted"/>
<dbReference type="AlphaFoldDB" id="A0A225V815"/>
<evidence type="ECO:0000256" key="2">
    <source>
        <dbReference type="SAM" id="MobiDB-lite"/>
    </source>
</evidence>
<feature type="compositionally biased region" description="Low complexity" evidence="2">
    <location>
        <begin position="9"/>
        <end position="20"/>
    </location>
</feature>
<dbReference type="OrthoDB" id="129253at2759"/>
<evidence type="ECO:0000256" key="1">
    <source>
        <dbReference type="PROSITE-ProRule" id="PRU10141"/>
    </source>
</evidence>
<dbReference type="InterPro" id="IPR017441">
    <property type="entry name" value="Protein_kinase_ATP_BS"/>
</dbReference>
<dbReference type="GO" id="GO:0005524">
    <property type="term" value="F:ATP binding"/>
    <property type="evidence" value="ECO:0007669"/>
    <property type="project" value="UniProtKB-UniRule"/>
</dbReference>
<keyword evidence="1" id="KW-0547">Nucleotide-binding</keyword>
<evidence type="ECO:0000259" key="3">
    <source>
        <dbReference type="PROSITE" id="PS50011"/>
    </source>
</evidence>
<dbReference type="STRING" id="4795.A0A225V815"/>
<dbReference type="SUPFAM" id="SSF56112">
    <property type="entry name" value="Protein kinase-like (PK-like)"/>
    <property type="match status" value="1"/>
</dbReference>
<keyword evidence="4" id="KW-0808">Transferase</keyword>
<sequence length="350" mass="38913">MRYNSSKEAVASSYTAASYAQPKPSRSAGSELHYTKSGALDMRYASSKAAVAQAAAPPSARPATSNLHYTKSGALDMRYKSSQAVAEQLNKAATIAAPPAPSNLHYTKSGALDMRYKSSREVVQRMEKMGLNSNKSKSQKAPKPQRRLEGVPLDLPVTKAGTPDLRTTKAKEWVQSQAQRWHPADALPVWVPCLKDGSPDMTKAVSRHFIGGSPALIQQDRRDDYYEKKLQRDRLFQKLMQKQRKKPVELIVEPQSVRATAELRTAFANIDDDDATIDSFLPKSSVTQLNFDEELEIDKDAELLGQGGFGVVYKGMWSKKNVAIKKLHATKLTKKERKMFIRETLILGML</sequence>
<name>A0A225V815_9STRA</name>
<gene>
    <name evidence="4" type="ORF">PHMEG_00027819</name>
</gene>
<dbReference type="Gene3D" id="3.30.200.20">
    <property type="entry name" value="Phosphorylase Kinase, domain 1"/>
    <property type="match status" value="1"/>
</dbReference>
<accession>A0A225V815</accession>
<dbReference type="InterPro" id="IPR011009">
    <property type="entry name" value="Kinase-like_dom_sf"/>
</dbReference>
<dbReference type="GO" id="GO:0004672">
    <property type="term" value="F:protein kinase activity"/>
    <property type="evidence" value="ECO:0007669"/>
    <property type="project" value="InterPro"/>
</dbReference>
<dbReference type="EMBL" id="NBNE01007252">
    <property type="protein sequence ID" value="OWZ00897.1"/>
    <property type="molecule type" value="Genomic_DNA"/>
</dbReference>